<feature type="compositionally biased region" description="Basic and acidic residues" evidence="1">
    <location>
        <begin position="53"/>
        <end position="79"/>
    </location>
</feature>
<proteinExistence type="predicted"/>
<keyword evidence="3" id="KW-1185">Reference proteome</keyword>
<organism evidence="2 3">
    <name type="scientific">Ilex paraguariensis</name>
    <name type="common">yerba mate</name>
    <dbReference type="NCBI Taxonomy" id="185542"/>
    <lineage>
        <taxon>Eukaryota</taxon>
        <taxon>Viridiplantae</taxon>
        <taxon>Streptophyta</taxon>
        <taxon>Embryophyta</taxon>
        <taxon>Tracheophyta</taxon>
        <taxon>Spermatophyta</taxon>
        <taxon>Magnoliopsida</taxon>
        <taxon>eudicotyledons</taxon>
        <taxon>Gunneridae</taxon>
        <taxon>Pentapetalae</taxon>
        <taxon>asterids</taxon>
        <taxon>campanulids</taxon>
        <taxon>Aquifoliales</taxon>
        <taxon>Aquifoliaceae</taxon>
        <taxon>Ilex</taxon>
    </lineage>
</organism>
<sequence>MKVWTNMRASNWKRITSITPSKNSFTHVTQNVNLIENRTNELMVACVATPPEEASKDEKHVEVSRDKVSKDASRDEGHDATPLVEVNMTEEVKLALDKVVHYLDEENQSQTRKVVYWSNVPIDITRQTIKRYRKKKVVSIGIMNGMAVARN</sequence>
<protein>
    <submittedName>
        <fullName evidence="2">Uncharacterized protein</fullName>
    </submittedName>
</protein>
<evidence type="ECO:0000313" key="2">
    <source>
        <dbReference type="EMBL" id="CAK9174845.1"/>
    </source>
</evidence>
<dbReference type="EMBL" id="CAUOFW020006469">
    <property type="protein sequence ID" value="CAK9174845.1"/>
    <property type="molecule type" value="Genomic_DNA"/>
</dbReference>
<dbReference type="Proteomes" id="UP001642360">
    <property type="component" value="Unassembled WGS sequence"/>
</dbReference>
<evidence type="ECO:0000313" key="3">
    <source>
        <dbReference type="Proteomes" id="UP001642360"/>
    </source>
</evidence>
<accession>A0ABC8U0K6</accession>
<evidence type="ECO:0000256" key="1">
    <source>
        <dbReference type="SAM" id="MobiDB-lite"/>
    </source>
</evidence>
<dbReference type="AlphaFoldDB" id="A0ABC8U0K6"/>
<gene>
    <name evidence="2" type="ORF">ILEXP_LOCUS44614</name>
</gene>
<name>A0ABC8U0K6_9AQUA</name>
<feature type="region of interest" description="Disordered" evidence="1">
    <location>
        <begin position="50"/>
        <end position="82"/>
    </location>
</feature>
<comment type="caution">
    <text evidence="2">The sequence shown here is derived from an EMBL/GenBank/DDBJ whole genome shotgun (WGS) entry which is preliminary data.</text>
</comment>
<reference evidence="2 3" key="1">
    <citation type="submission" date="2024-02" db="EMBL/GenBank/DDBJ databases">
        <authorList>
            <person name="Vignale AGUSTIN F."/>
            <person name="Sosa J E."/>
            <person name="Modenutti C."/>
        </authorList>
    </citation>
    <scope>NUCLEOTIDE SEQUENCE [LARGE SCALE GENOMIC DNA]</scope>
</reference>